<evidence type="ECO:0000313" key="2">
    <source>
        <dbReference type="EMBL" id="RSU14671.1"/>
    </source>
</evidence>
<dbReference type="RefSeq" id="WP_126811647.1">
    <property type="nucleotide sequence ID" value="NZ_NGKC01000001.1"/>
</dbReference>
<dbReference type="EMBL" id="NGKC01000001">
    <property type="protein sequence ID" value="RSU14671.1"/>
    <property type="molecule type" value="Genomic_DNA"/>
</dbReference>
<keyword evidence="1" id="KW-1133">Transmembrane helix</keyword>
<keyword evidence="1" id="KW-0812">Transmembrane</keyword>
<feature type="transmembrane region" description="Helical" evidence="1">
    <location>
        <begin position="41"/>
        <end position="59"/>
    </location>
</feature>
<sequence length="61" mass="6877">MLANVSTLIGMGFFMKVFFDTAKKVQNSHEKHDKQAFKKASLIHIILGIIFVIVGRLIIAF</sequence>
<comment type="caution">
    <text evidence="2">The sequence shown here is derived from an EMBL/GenBank/DDBJ whole genome shotgun (WGS) entry which is preliminary data.</text>
</comment>
<keyword evidence="1" id="KW-0472">Membrane</keyword>
<keyword evidence="3" id="KW-1185">Reference proteome</keyword>
<evidence type="ECO:0000313" key="3">
    <source>
        <dbReference type="Proteomes" id="UP000286773"/>
    </source>
</evidence>
<organism evidence="2 3">
    <name type="scientific">Vagococcus acidifermentans</name>
    <dbReference type="NCBI Taxonomy" id="564710"/>
    <lineage>
        <taxon>Bacteria</taxon>
        <taxon>Bacillati</taxon>
        <taxon>Bacillota</taxon>
        <taxon>Bacilli</taxon>
        <taxon>Lactobacillales</taxon>
        <taxon>Enterococcaceae</taxon>
        <taxon>Vagococcus</taxon>
    </lineage>
</organism>
<reference evidence="2 3" key="1">
    <citation type="submission" date="2017-05" db="EMBL/GenBank/DDBJ databases">
        <title>Vagococcus spp. assemblies.</title>
        <authorList>
            <person name="Gulvik C.A."/>
        </authorList>
    </citation>
    <scope>NUCLEOTIDE SEQUENCE [LARGE SCALE GENOMIC DNA]</scope>
    <source>
        <strain evidence="2 3">LMG 24798</strain>
    </source>
</reference>
<dbReference type="Proteomes" id="UP000286773">
    <property type="component" value="Unassembled WGS sequence"/>
</dbReference>
<protein>
    <submittedName>
        <fullName evidence="2">Uncharacterized protein</fullName>
    </submittedName>
</protein>
<dbReference type="AlphaFoldDB" id="A0A430B367"/>
<gene>
    <name evidence="2" type="ORF">CBF27_01450</name>
</gene>
<name>A0A430B367_9ENTE</name>
<accession>A0A430B367</accession>
<proteinExistence type="predicted"/>
<evidence type="ECO:0000256" key="1">
    <source>
        <dbReference type="SAM" id="Phobius"/>
    </source>
</evidence>